<evidence type="ECO:0000256" key="11">
    <source>
        <dbReference type="ARBA" id="ARBA00038887"/>
    </source>
</evidence>
<evidence type="ECO:0000256" key="4">
    <source>
        <dbReference type="ARBA" id="ARBA00022723"/>
    </source>
</evidence>
<dbReference type="CDD" id="cd24067">
    <property type="entry name" value="ASKHA_NBD_ROK_BsFRK-like"/>
    <property type="match status" value="1"/>
</dbReference>
<keyword evidence="3" id="KW-0808">Transferase</keyword>
<dbReference type="PANTHER" id="PTHR42742:SF3">
    <property type="entry name" value="FRUCTOKINASE"/>
    <property type="match status" value="1"/>
</dbReference>
<evidence type="ECO:0000313" key="13">
    <source>
        <dbReference type="EMBL" id="TQE97372.1"/>
    </source>
</evidence>
<comment type="cofactor">
    <cofactor evidence="1">
        <name>Mg(2+)</name>
        <dbReference type="ChEBI" id="CHEBI:18420"/>
    </cofactor>
</comment>
<dbReference type="RefSeq" id="WP_141608565.1">
    <property type="nucleotide sequence ID" value="NZ_VIGC02000003.1"/>
</dbReference>
<dbReference type="GO" id="GO:0005524">
    <property type="term" value="F:ATP binding"/>
    <property type="evidence" value="ECO:0007669"/>
    <property type="project" value="UniProtKB-KW"/>
</dbReference>
<keyword evidence="9" id="KW-0460">Magnesium</keyword>
<protein>
    <recommendedName>
        <fullName evidence="11">fructokinase</fullName>
        <ecNumber evidence="11">2.7.1.4</ecNumber>
    </recommendedName>
</protein>
<comment type="catalytic activity">
    <reaction evidence="12">
        <text>D-fructose + ATP = D-fructose 6-phosphate + ADP + H(+)</text>
        <dbReference type="Rhea" id="RHEA:16125"/>
        <dbReference type="ChEBI" id="CHEBI:15378"/>
        <dbReference type="ChEBI" id="CHEBI:30616"/>
        <dbReference type="ChEBI" id="CHEBI:37721"/>
        <dbReference type="ChEBI" id="CHEBI:61527"/>
        <dbReference type="ChEBI" id="CHEBI:456216"/>
        <dbReference type="EC" id="2.7.1.4"/>
    </reaction>
</comment>
<keyword evidence="8" id="KW-0067">ATP-binding</keyword>
<dbReference type="GO" id="GO:0008865">
    <property type="term" value="F:fructokinase activity"/>
    <property type="evidence" value="ECO:0007669"/>
    <property type="project" value="UniProtKB-EC"/>
</dbReference>
<dbReference type="FunFam" id="3.30.420.40:FF:000136">
    <property type="entry name" value="Putative fructokinase"/>
    <property type="match status" value="1"/>
</dbReference>
<evidence type="ECO:0000256" key="8">
    <source>
        <dbReference type="ARBA" id="ARBA00022840"/>
    </source>
</evidence>
<evidence type="ECO:0000256" key="12">
    <source>
        <dbReference type="ARBA" id="ARBA00048451"/>
    </source>
</evidence>
<dbReference type="GO" id="GO:0046872">
    <property type="term" value="F:metal ion binding"/>
    <property type="evidence" value="ECO:0007669"/>
    <property type="project" value="UniProtKB-KW"/>
</dbReference>
<dbReference type="Gene3D" id="3.30.420.40">
    <property type="match status" value="2"/>
</dbReference>
<comment type="similarity">
    <text evidence="2">Belongs to the ROK (NagC/XylR) family.</text>
</comment>
<sequence length="309" mass="32997">MHLLGGVEAGGTKFVCAVGTGPDDIRAEIRFNTTTPEENLAQVIRFFQEHHAQTPLAAVGVAAFGPLDPDPSSPTFGYITTTPKPGWAHTDVVGPLREALGVPVGFDSDVNGAALGEHRWGAAQGLDTFVYITVGTGLGGGGMVNGKLMHGLMHPEMGHMQIPHDWDADPYPGFCTYHGDCWEGLACGPAIQDRWQFPAEELPPGHPSWHLEAHYLALGLVNIICLLSPQRIIMGGGVMQQRHLFPKIHEKVRTLLNNYIQKPAITEHIEEYIVPPALGGRAGVLGALALAEAARAGAPSGHQQSAEKS</sequence>
<keyword evidence="7" id="KW-0862">Zinc</keyword>
<evidence type="ECO:0000256" key="10">
    <source>
        <dbReference type="ARBA" id="ARBA00023277"/>
    </source>
</evidence>
<dbReference type="InterPro" id="IPR000600">
    <property type="entry name" value="ROK"/>
</dbReference>
<organism evidence="13 14">
    <name type="scientific">Litorilinea aerophila</name>
    <dbReference type="NCBI Taxonomy" id="1204385"/>
    <lineage>
        <taxon>Bacteria</taxon>
        <taxon>Bacillati</taxon>
        <taxon>Chloroflexota</taxon>
        <taxon>Caldilineae</taxon>
        <taxon>Caldilineales</taxon>
        <taxon>Caldilineaceae</taxon>
        <taxon>Litorilinea</taxon>
    </lineage>
</organism>
<dbReference type="FunFam" id="3.30.420.40:FF:000153">
    <property type="entry name" value="Putative fructokinase"/>
    <property type="match status" value="1"/>
</dbReference>
<dbReference type="Pfam" id="PF00480">
    <property type="entry name" value="ROK"/>
    <property type="match status" value="1"/>
</dbReference>
<keyword evidence="6" id="KW-0418">Kinase</keyword>
<evidence type="ECO:0000256" key="6">
    <source>
        <dbReference type="ARBA" id="ARBA00022777"/>
    </source>
</evidence>
<dbReference type="Proteomes" id="UP000317371">
    <property type="component" value="Unassembled WGS sequence"/>
</dbReference>
<dbReference type="EMBL" id="VIGC01000003">
    <property type="protein sequence ID" value="TQE97372.1"/>
    <property type="molecule type" value="Genomic_DNA"/>
</dbReference>
<proteinExistence type="inferred from homology"/>
<accession>A0A540VKX2</accession>
<reference evidence="13 14" key="1">
    <citation type="submission" date="2019-06" db="EMBL/GenBank/DDBJ databases">
        <title>Genome sequence of Litorilinea aerophila BAA-2444.</title>
        <authorList>
            <person name="Maclea K.S."/>
            <person name="Maurais E.G."/>
            <person name="Iannazzi L.C."/>
        </authorList>
    </citation>
    <scope>NUCLEOTIDE SEQUENCE [LARGE SCALE GENOMIC DNA]</scope>
    <source>
        <strain evidence="13 14">ATCC BAA-2444</strain>
    </source>
</reference>
<dbReference type="OrthoDB" id="9783435at2"/>
<evidence type="ECO:0000256" key="1">
    <source>
        <dbReference type="ARBA" id="ARBA00001946"/>
    </source>
</evidence>
<keyword evidence="14" id="KW-1185">Reference proteome</keyword>
<evidence type="ECO:0000256" key="7">
    <source>
        <dbReference type="ARBA" id="ARBA00022833"/>
    </source>
</evidence>
<keyword evidence="10" id="KW-0119">Carbohydrate metabolism</keyword>
<dbReference type="InterPro" id="IPR043129">
    <property type="entry name" value="ATPase_NBD"/>
</dbReference>
<evidence type="ECO:0000256" key="2">
    <source>
        <dbReference type="ARBA" id="ARBA00006479"/>
    </source>
</evidence>
<dbReference type="EC" id="2.7.1.4" evidence="11"/>
<keyword evidence="4" id="KW-0479">Metal-binding</keyword>
<evidence type="ECO:0000256" key="9">
    <source>
        <dbReference type="ARBA" id="ARBA00022842"/>
    </source>
</evidence>
<dbReference type="PANTHER" id="PTHR42742">
    <property type="entry name" value="TRANSCRIPTIONAL REPRESSOR MPRA"/>
    <property type="match status" value="1"/>
</dbReference>
<gene>
    <name evidence="13" type="ORF">FKZ61_02855</name>
</gene>
<dbReference type="FunCoup" id="A0A540VKX2">
    <property type="interactions" value="52"/>
</dbReference>
<evidence type="ECO:0000313" key="14">
    <source>
        <dbReference type="Proteomes" id="UP000317371"/>
    </source>
</evidence>
<name>A0A540VKX2_9CHLR</name>
<dbReference type="InterPro" id="IPR051804">
    <property type="entry name" value="Carb_Metab_Reg_Kinase/Isom"/>
</dbReference>
<evidence type="ECO:0000256" key="3">
    <source>
        <dbReference type="ARBA" id="ARBA00022679"/>
    </source>
</evidence>
<dbReference type="AlphaFoldDB" id="A0A540VKX2"/>
<comment type="caution">
    <text evidence="13">The sequence shown here is derived from an EMBL/GenBank/DDBJ whole genome shotgun (WGS) entry which is preliminary data.</text>
</comment>
<evidence type="ECO:0000256" key="5">
    <source>
        <dbReference type="ARBA" id="ARBA00022741"/>
    </source>
</evidence>
<dbReference type="InParanoid" id="A0A540VKX2"/>
<keyword evidence="5" id="KW-0547">Nucleotide-binding</keyword>
<dbReference type="SUPFAM" id="SSF53067">
    <property type="entry name" value="Actin-like ATPase domain"/>
    <property type="match status" value="1"/>
</dbReference>